<keyword evidence="2" id="KW-1185">Reference proteome</keyword>
<organism evidence="1 2">
    <name type="scientific">Nocardia bovistercoris</name>
    <dbReference type="NCBI Taxonomy" id="2785916"/>
    <lineage>
        <taxon>Bacteria</taxon>
        <taxon>Bacillati</taxon>
        <taxon>Actinomycetota</taxon>
        <taxon>Actinomycetes</taxon>
        <taxon>Mycobacteriales</taxon>
        <taxon>Nocardiaceae</taxon>
        <taxon>Nocardia</taxon>
    </lineage>
</organism>
<dbReference type="Proteomes" id="UP000655751">
    <property type="component" value="Unassembled WGS sequence"/>
</dbReference>
<proteinExistence type="predicted"/>
<sequence>MSRFGEGEPWLGTCGYLALAEHLSGVRITAELLDDAVYSTCLVSLPVRDHRQPRAHSERLDRGLAALIPLPDK</sequence>
<dbReference type="InterPro" id="IPR045592">
    <property type="entry name" value="DUF6461"/>
</dbReference>
<evidence type="ECO:0000313" key="2">
    <source>
        <dbReference type="Proteomes" id="UP000655751"/>
    </source>
</evidence>
<dbReference type="Pfam" id="PF20062">
    <property type="entry name" value="DUF6461"/>
    <property type="match status" value="1"/>
</dbReference>
<evidence type="ECO:0000313" key="1">
    <source>
        <dbReference type="EMBL" id="MBH0774722.1"/>
    </source>
</evidence>
<comment type="caution">
    <text evidence="1">The sequence shown here is derived from an EMBL/GenBank/DDBJ whole genome shotgun (WGS) entry which is preliminary data.</text>
</comment>
<dbReference type="AlphaFoldDB" id="A0A931I6J6"/>
<dbReference type="RefSeq" id="WP_196147096.1">
    <property type="nucleotide sequence ID" value="NZ_JADMLG010000001.1"/>
</dbReference>
<name>A0A931I6J6_9NOCA</name>
<protein>
    <submittedName>
        <fullName evidence="1">Uncharacterized protein</fullName>
    </submittedName>
</protein>
<accession>A0A931I6J6</accession>
<dbReference type="EMBL" id="JADMLG010000001">
    <property type="protein sequence ID" value="MBH0774722.1"/>
    <property type="molecule type" value="Genomic_DNA"/>
</dbReference>
<gene>
    <name evidence="1" type="ORF">IT779_00295</name>
</gene>
<reference evidence="1" key="1">
    <citation type="submission" date="2020-11" db="EMBL/GenBank/DDBJ databases">
        <title>Nocardia NEAU-351.nov., a novel actinomycete isolated from the cow dung.</title>
        <authorList>
            <person name="Zhang X."/>
        </authorList>
    </citation>
    <scope>NUCLEOTIDE SEQUENCE</scope>
    <source>
        <strain evidence="1">NEAU-351</strain>
    </source>
</reference>